<evidence type="ECO:0000256" key="3">
    <source>
        <dbReference type="ARBA" id="ARBA00023125"/>
    </source>
</evidence>
<feature type="region of interest" description="Disordered" evidence="6">
    <location>
        <begin position="1"/>
        <end position="48"/>
    </location>
</feature>
<feature type="compositionally biased region" description="Polar residues" evidence="6">
    <location>
        <begin position="373"/>
        <end position="388"/>
    </location>
</feature>
<dbReference type="InterPro" id="IPR050933">
    <property type="entry name" value="Circadian_TF"/>
</dbReference>
<dbReference type="SUPFAM" id="SSF55785">
    <property type="entry name" value="PYP-like sensor domain (PAS domain)"/>
    <property type="match status" value="1"/>
</dbReference>
<dbReference type="EMBL" id="OB660354">
    <property type="protein sequence ID" value="CAD7224345.1"/>
    <property type="molecule type" value="Genomic_DNA"/>
</dbReference>
<evidence type="ECO:0000256" key="1">
    <source>
        <dbReference type="ARBA" id="ARBA00022737"/>
    </source>
</evidence>
<evidence type="ECO:0000256" key="5">
    <source>
        <dbReference type="ARBA" id="ARBA00023242"/>
    </source>
</evidence>
<dbReference type="SMART" id="SM00091">
    <property type="entry name" value="PAS"/>
    <property type="match status" value="1"/>
</dbReference>
<dbReference type="InterPro" id="IPR000014">
    <property type="entry name" value="PAS"/>
</dbReference>
<dbReference type="CDD" id="cd11391">
    <property type="entry name" value="bHLH_PAS"/>
    <property type="match status" value="1"/>
</dbReference>
<gene>
    <name evidence="7" type="ORF">CTOB1V02_LOCUS2312</name>
</gene>
<protein>
    <submittedName>
        <fullName evidence="7">Uncharacterized protein</fullName>
    </submittedName>
</protein>
<dbReference type="GO" id="GO:0005667">
    <property type="term" value="C:transcription regulator complex"/>
    <property type="evidence" value="ECO:0007669"/>
    <property type="project" value="InterPro"/>
</dbReference>
<feature type="region of interest" description="Disordered" evidence="6">
    <location>
        <begin position="527"/>
        <end position="549"/>
    </location>
</feature>
<evidence type="ECO:0000256" key="2">
    <source>
        <dbReference type="ARBA" id="ARBA00023015"/>
    </source>
</evidence>
<name>A0A7R8W8P8_9CRUS</name>
<dbReference type="AlphaFoldDB" id="A0A7R8W8P8"/>
<organism evidence="7">
    <name type="scientific">Cyprideis torosa</name>
    <dbReference type="NCBI Taxonomy" id="163714"/>
    <lineage>
        <taxon>Eukaryota</taxon>
        <taxon>Metazoa</taxon>
        <taxon>Ecdysozoa</taxon>
        <taxon>Arthropoda</taxon>
        <taxon>Crustacea</taxon>
        <taxon>Oligostraca</taxon>
        <taxon>Ostracoda</taxon>
        <taxon>Podocopa</taxon>
        <taxon>Podocopida</taxon>
        <taxon>Cytherocopina</taxon>
        <taxon>Cytheroidea</taxon>
        <taxon>Cytherideidae</taxon>
        <taxon>Cyprideis</taxon>
    </lineage>
</organism>
<feature type="region of interest" description="Disordered" evidence="6">
    <location>
        <begin position="366"/>
        <end position="389"/>
    </location>
</feature>
<keyword evidence="1" id="KW-0677">Repeat</keyword>
<dbReference type="NCBIfam" id="TIGR00229">
    <property type="entry name" value="sensory_box"/>
    <property type="match status" value="1"/>
</dbReference>
<dbReference type="Gene3D" id="3.30.450.20">
    <property type="entry name" value="PAS domain"/>
    <property type="match status" value="1"/>
</dbReference>
<feature type="compositionally biased region" description="Low complexity" evidence="6">
    <location>
        <begin position="18"/>
        <end position="33"/>
    </location>
</feature>
<reference evidence="7" key="1">
    <citation type="submission" date="2020-11" db="EMBL/GenBank/DDBJ databases">
        <authorList>
            <person name="Tran Van P."/>
        </authorList>
    </citation>
    <scope>NUCLEOTIDE SEQUENCE</scope>
</reference>
<feature type="compositionally biased region" description="Polar residues" evidence="6">
    <location>
        <begin position="1"/>
        <end position="17"/>
    </location>
</feature>
<dbReference type="InterPro" id="IPR035965">
    <property type="entry name" value="PAS-like_dom_sf"/>
</dbReference>
<dbReference type="InterPro" id="IPR036638">
    <property type="entry name" value="HLH_DNA-bd_sf"/>
</dbReference>
<keyword evidence="3" id="KW-0238">DNA-binding</keyword>
<dbReference type="GO" id="GO:0003700">
    <property type="term" value="F:DNA-binding transcription factor activity"/>
    <property type="evidence" value="ECO:0007669"/>
    <property type="project" value="InterPro"/>
</dbReference>
<dbReference type="CDD" id="cd00130">
    <property type="entry name" value="PAS"/>
    <property type="match status" value="1"/>
</dbReference>
<keyword evidence="2" id="KW-0805">Transcription regulation</keyword>
<dbReference type="GO" id="GO:0005737">
    <property type="term" value="C:cytoplasm"/>
    <property type="evidence" value="ECO:0007669"/>
    <property type="project" value="InterPro"/>
</dbReference>
<feature type="compositionally biased region" description="Basic and acidic residues" evidence="6">
    <location>
        <begin position="274"/>
        <end position="293"/>
    </location>
</feature>
<proteinExistence type="predicted"/>
<dbReference type="OrthoDB" id="6342841at2759"/>
<sequence length="549" mass="60459">MQLNPYSSPTSDTGSPRSVSEASAMDSSSYTSSTNRAQRNQAEKHRREKMNEKISELANMVPTVALASKKCDKTSILRLAANYFRLQELKAEHRRLSRKRGWPRRCAPIDKLLEAFDSFLLVVTGSGRITFASQSVERFFGHCPIDLHGRELKDIVHVDDQPIVDECLRIDNCDDEESSFRSFPCRLVSRCLTRSKPGQMEVSISGHMRRKPGCRVTRSGPGSLEDWNFTAIVTKRKKSARIEVLLLQGLQDEYYTRHNLDGTLVNVDHSKDQGVREYEEQQRIIRTNKKDSPSSRIRILFEPSNENNSADSERGSAETPSPGENSPAGEEPSAEQGQLLPVPSLPEPGVVLGIFRKHTDIEAALPSPEAILSPTSIDSIQGPSSSTCDDAASPPFAEIYPQVSSTTATATVTITEFTTHSPRSYQQAGCIRAIRNDQDEQMCLANETDSSCVKDQTNGENSSIHELRIFPDEDEDTEDVILVNPNEINGACIGLPRLDMDDLILGEVVLEPDVGNNLSLLQAPSTSGQEAAGVQYASSSSSFTLSRAA</sequence>
<dbReference type="GO" id="GO:0046983">
    <property type="term" value="F:protein dimerization activity"/>
    <property type="evidence" value="ECO:0007669"/>
    <property type="project" value="InterPro"/>
</dbReference>
<dbReference type="GO" id="GO:0003677">
    <property type="term" value="F:DNA binding"/>
    <property type="evidence" value="ECO:0007669"/>
    <property type="project" value="UniProtKB-KW"/>
</dbReference>
<evidence type="ECO:0000256" key="4">
    <source>
        <dbReference type="ARBA" id="ARBA00023163"/>
    </source>
</evidence>
<dbReference type="PANTHER" id="PTHR23042">
    <property type="entry name" value="CIRCADIAN PROTEIN CLOCK/ARNT/BMAL/PAS"/>
    <property type="match status" value="1"/>
</dbReference>
<dbReference type="PROSITE" id="PS50888">
    <property type="entry name" value="BHLH"/>
    <property type="match status" value="1"/>
</dbReference>
<dbReference type="PROSITE" id="PS50112">
    <property type="entry name" value="PAS"/>
    <property type="match status" value="1"/>
</dbReference>
<evidence type="ECO:0000256" key="6">
    <source>
        <dbReference type="SAM" id="MobiDB-lite"/>
    </source>
</evidence>
<dbReference type="InterPro" id="IPR001067">
    <property type="entry name" value="Nuc_translocat"/>
</dbReference>
<dbReference type="SMART" id="SM00353">
    <property type="entry name" value="HLH"/>
    <property type="match status" value="1"/>
</dbReference>
<dbReference type="GO" id="GO:0005634">
    <property type="term" value="C:nucleus"/>
    <property type="evidence" value="ECO:0007669"/>
    <property type="project" value="InterPro"/>
</dbReference>
<dbReference type="SUPFAM" id="SSF47459">
    <property type="entry name" value="HLH, helix-loop-helix DNA-binding domain"/>
    <property type="match status" value="1"/>
</dbReference>
<feature type="region of interest" description="Disordered" evidence="6">
    <location>
        <begin position="274"/>
        <end position="345"/>
    </location>
</feature>
<dbReference type="GO" id="GO:0045944">
    <property type="term" value="P:positive regulation of transcription by RNA polymerase II"/>
    <property type="evidence" value="ECO:0007669"/>
    <property type="project" value="UniProtKB-ARBA"/>
</dbReference>
<dbReference type="PRINTS" id="PR00785">
    <property type="entry name" value="NCTRNSLOCATR"/>
</dbReference>
<keyword evidence="4" id="KW-0804">Transcription</keyword>
<dbReference type="Pfam" id="PF00010">
    <property type="entry name" value="HLH"/>
    <property type="match status" value="1"/>
</dbReference>
<accession>A0A7R8W8P8</accession>
<evidence type="ECO:0000313" key="7">
    <source>
        <dbReference type="EMBL" id="CAD7224345.1"/>
    </source>
</evidence>
<dbReference type="Gene3D" id="4.10.280.10">
    <property type="entry name" value="Helix-loop-helix DNA-binding domain"/>
    <property type="match status" value="1"/>
</dbReference>
<keyword evidence="5" id="KW-0539">Nucleus</keyword>
<dbReference type="InterPro" id="IPR011598">
    <property type="entry name" value="bHLH_dom"/>
</dbReference>